<dbReference type="GO" id="GO:0006580">
    <property type="term" value="P:ethanolamine metabolic process"/>
    <property type="evidence" value="ECO:0007669"/>
    <property type="project" value="TreeGrafter"/>
</dbReference>
<dbReference type="Gene3D" id="3.20.20.190">
    <property type="entry name" value="Phosphatidylinositol (PI) phosphodiesterase"/>
    <property type="match status" value="1"/>
</dbReference>
<dbReference type="GO" id="GO:0006644">
    <property type="term" value="P:phospholipid metabolic process"/>
    <property type="evidence" value="ECO:0007669"/>
    <property type="project" value="TreeGrafter"/>
</dbReference>
<dbReference type="GO" id="GO:0070291">
    <property type="term" value="P:N-acylethanolamine metabolic process"/>
    <property type="evidence" value="ECO:0007669"/>
    <property type="project" value="TreeGrafter"/>
</dbReference>
<reference evidence="1" key="2">
    <citation type="submission" date="2023-06" db="EMBL/GenBank/DDBJ databases">
        <authorList>
            <consortium name="Lawrence Berkeley National Laboratory"/>
            <person name="Mondo S.J."/>
            <person name="Hensen N."/>
            <person name="Bonometti L."/>
            <person name="Westerberg I."/>
            <person name="Brannstrom I.O."/>
            <person name="Guillou S."/>
            <person name="Cros-Aarteil S."/>
            <person name="Calhoun S."/>
            <person name="Haridas S."/>
            <person name="Kuo A."/>
            <person name="Pangilinan J."/>
            <person name="Riley R."/>
            <person name="Labutti K."/>
            <person name="Andreopoulos B."/>
            <person name="Lipzen A."/>
            <person name="Chen C."/>
            <person name="Yanf M."/>
            <person name="Daum C."/>
            <person name="Ng V."/>
            <person name="Clum A."/>
            <person name="Steindorff A."/>
            <person name="Ohm R."/>
            <person name="Martin F."/>
            <person name="Silar P."/>
            <person name="Natvig D."/>
            <person name="Lalanne C."/>
            <person name="Gautier V."/>
            <person name="Ament-Velasquez S.L."/>
            <person name="Kruys A."/>
            <person name="Hutchinson M.I."/>
            <person name="Powell A.J."/>
            <person name="Barry K."/>
            <person name="Miller A.N."/>
            <person name="Grigoriev I.V."/>
            <person name="Debuchy R."/>
            <person name="Gladieux P."/>
            <person name="Thoren M.H."/>
            <person name="Johannesson H."/>
        </authorList>
    </citation>
    <scope>NUCLEOTIDE SEQUENCE</scope>
    <source>
        <strain evidence="1">PSN324</strain>
    </source>
</reference>
<dbReference type="SUPFAM" id="SSF51695">
    <property type="entry name" value="PLC-like phosphodiesterases"/>
    <property type="match status" value="1"/>
</dbReference>
<gene>
    <name evidence="1" type="ORF">QBC42DRAFT_187194</name>
</gene>
<dbReference type="InterPro" id="IPR017946">
    <property type="entry name" value="PLC-like_Pdiesterase_TIM-brl"/>
</dbReference>
<reference evidence="1" key="1">
    <citation type="journal article" date="2023" name="Mol. Phylogenet. Evol.">
        <title>Genome-scale phylogeny and comparative genomics of the fungal order Sordariales.</title>
        <authorList>
            <person name="Hensen N."/>
            <person name="Bonometti L."/>
            <person name="Westerberg I."/>
            <person name="Brannstrom I.O."/>
            <person name="Guillou S."/>
            <person name="Cros-Aarteil S."/>
            <person name="Calhoun S."/>
            <person name="Haridas S."/>
            <person name="Kuo A."/>
            <person name="Mondo S."/>
            <person name="Pangilinan J."/>
            <person name="Riley R."/>
            <person name="LaButti K."/>
            <person name="Andreopoulos B."/>
            <person name="Lipzen A."/>
            <person name="Chen C."/>
            <person name="Yan M."/>
            <person name="Daum C."/>
            <person name="Ng V."/>
            <person name="Clum A."/>
            <person name="Steindorff A."/>
            <person name="Ohm R.A."/>
            <person name="Martin F."/>
            <person name="Silar P."/>
            <person name="Natvig D.O."/>
            <person name="Lalanne C."/>
            <person name="Gautier V."/>
            <person name="Ament-Velasquez S.L."/>
            <person name="Kruys A."/>
            <person name="Hutchinson M.I."/>
            <person name="Powell A.J."/>
            <person name="Barry K."/>
            <person name="Miller A.N."/>
            <person name="Grigoriev I.V."/>
            <person name="Debuchy R."/>
            <person name="Gladieux P."/>
            <person name="Hiltunen Thoren M."/>
            <person name="Johannesson H."/>
        </authorList>
    </citation>
    <scope>NUCLEOTIDE SEQUENCE</scope>
    <source>
        <strain evidence="1">PSN324</strain>
    </source>
</reference>
<evidence type="ECO:0000313" key="2">
    <source>
        <dbReference type="Proteomes" id="UP001321749"/>
    </source>
</evidence>
<accession>A0AAV9HBH7</accession>
<sequence>MTYPKLPPGYDWARQISKYSGQFSFYRTGYPLLNGRTRRKKQDKNFNRLSAVFAHRGFYDRAMKIPENSTAAIDNGLYRGIWLHELDVHFGPNPGEAFLAHDQTTFRVTAKNDRWSSLSLGEILDTEITARRYDFSKKDFASSYEETGTKIPELREVLSQYEDLAFSHNRGCTFQLDLRGDDFARAVAWFRNRRASRLNLLLKGYNNQYASGQQLEQAIAKYPSENEWENLPVRDRKVKSSFKTGLVFIFYPIPIVDLALKAKGIPKTWDGTTVADRMSLSYELLCSIAEQHFRSFMDARMPERYPRMILEIVYNGIGLGYNIKTGEAVDPRNHEPIIDEEVVFESRLDRAMLDVALKLRREYPQMMFSSCTRLCDVRTPDGVEYRSNYETGRLVQQPVGDKGIARQLRGIHGGLYPQTDVVVADDPIAEIAARTWIDEYAKLNRAELLYKSWDEWLKQGGEDLVEAVREINGPFLPNTCEMVVD</sequence>
<protein>
    <submittedName>
        <fullName evidence="1">Uncharacterized protein</fullName>
    </submittedName>
</protein>
<proteinExistence type="predicted"/>
<dbReference type="PANTHER" id="PTHR46320:SF1">
    <property type="entry name" value="GLYCEROPHOSPHODIESTER PHOSPHODIESTERASE 1"/>
    <property type="match status" value="1"/>
</dbReference>
<comment type="caution">
    <text evidence="1">The sequence shown here is derived from an EMBL/GenBank/DDBJ whole genome shotgun (WGS) entry which is preliminary data.</text>
</comment>
<dbReference type="Proteomes" id="UP001321749">
    <property type="component" value="Unassembled WGS sequence"/>
</dbReference>
<dbReference type="AlphaFoldDB" id="A0AAV9HBH7"/>
<evidence type="ECO:0000313" key="1">
    <source>
        <dbReference type="EMBL" id="KAK4457977.1"/>
    </source>
</evidence>
<organism evidence="1 2">
    <name type="scientific">Cladorrhinum samala</name>
    <dbReference type="NCBI Taxonomy" id="585594"/>
    <lineage>
        <taxon>Eukaryota</taxon>
        <taxon>Fungi</taxon>
        <taxon>Dikarya</taxon>
        <taxon>Ascomycota</taxon>
        <taxon>Pezizomycotina</taxon>
        <taxon>Sordariomycetes</taxon>
        <taxon>Sordariomycetidae</taxon>
        <taxon>Sordariales</taxon>
        <taxon>Podosporaceae</taxon>
        <taxon>Cladorrhinum</taxon>
    </lineage>
</organism>
<dbReference type="GO" id="GO:0008889">
    <property type="term" value="F:glycerophosphodiester phosphodiesterase activity"/>
    <property type="evidence" value="ECO:0007669"/>
    <property type="project" value="TreeGrafter"/>
</dbReference>
<dbReference type="EMBL" id="MU865088">
    <property type="protein sequence ID" value="KAK4457977.1"/>
    <property type="molecule type" value="Genomic_DNA"/>
</dbReference>
<keyword evidence="2" id="KW-1185">Reference proteome</keyword>
<dbReference type="GO" id="GO:0005886">
    <property type="term" value="C:plasma membrane"/>
    <property type="evidence" value="ECO:0007669"/>
    <property type="project" value="TreeGrafter"/>
</dbReference>
<name>A0AAV9HBH7_9PEZI</name>
<dbReference type="PANTHER" id="PTHR46320">
    <property type="entry name" value="GLYCEROPHOSPHODIESTER PHOSPHODIESTERASE 1"/>
    <property type="match status" value="1"/>
</dbReference>